<dbReference type="InterPro" id="IPR004276">
    <property type="entry name" value="GlycoTrans_28_N"/>
</dbReference>
<proteinExistence type="predicted"/>
<name>A0ABQ6G6W0_9CHLR</name>
<accession>A0ABQ6G6W0</accession>
<dbReference type="Pfam" id="PF03033">
    <property type="entry name" value="Glyco_transf_28"/>
    <property type="match status" value="1"/>
</dbReference>
<dbReference type="InterPro" id="IPR002213">
    <property type="entry name" value="UDP_glucos_trans"/>
</dbReference>
<evidence type="ECO:0000313" key="4">
    <source>
        <dbReference type="Proteomes" id="UP001344906"/>
    </source>
</evidence>
<sequence length="419" mass="45798">MQITIIAGGSRGDVQPYVALGAGLKEARHAVRLLTSDDFHGLITDYGLDFFSTGGSAEAVAREMQGLAEQGHMLKVLRRMGQASRQQAIQAARQGLLVCEGSDLILGGLGGLYSGLALSEKLGIPFIPAYLVPFTPTSAFPATLTPLPQTAATSWLNRPSHHLTQQMMWQSFRTADRMAREQVLHLPAAPCWGPFATLERRKRPTLYGYSQQVVPRPEDWDTSQHVTGYWFLEPPAGWEPPTELLNFLQAGPPPVYVGFGSMSSRRPEESADIVLQVLERTGRRGVLYAGWGGLSKEQLPSHVHMTDSVPHSWLFPRMAAVVHHGGVGTTAAGLAAGIPSIVVPFFADQPFWGRRVHQLGVGPRPIARRRLSVDNLTRALEQALSDQTMREKAAELGERIRTEDGIAHAISIIETQFAP</sequence>
<dbReference type="Gene3D" id="3.40.50.2000">
    <property type="entry name" value="Glycogen Phosphorylase B"/>
    <property type="match status" value="2"/>
</dbReference>
<evidence type="ECO:0000259" key="1">
    <source>
        <dbReference type="Pfam" id="PF03033"/>
    </source>
</evidence>
<dbReference type="Pfam" id="PF06722">
    <property type="entry name" value="EryCIII-like_C"/>
    <property type="match status" value="1"/>
</dbReference>
<dbReference type="EMBL" id="BSRI01000002">
    <property type="protein sequence ID" value="GLV60553.1"/>
    <property type="molecule type" value="Genomic_DNA"/>
</dbReference>
<feature type="domain" description="Glycosyltransferase family 28 N-terminal" evidence="1">
    <location>
        <begin position="3"/>
        <end position="140"/>
    </location>
</feature>
<dbReference type="PANTHER" id="PTHR48050">
    <property type="entry name" value="STEROL 3-BETA-GLUCOSYLTRANSFERASE"/>
    <property type="match status" value="1"/>
</dbReference>
<gene>
    <name evidence="3" type="ORF">KDH_73720</name>
</gene>
<organism evidence="3 4">
    <name type="scientific">Dictyobacter halimunensis</name>
    <dbReference type="NCBI Taxonomy" id="3026934"/>
    <lineage>
        <taxon>Bacteria</taxon>
        <taxon>Bacillati</taxon>
        <taxon>Chloroflexota</taxon>
        <taxon>Ktedonobacteria</taxon>
        <taxon>Ktedonobacterales</taxon>
        <taxon>Dictyobacteraceae</taxon>
        <taxon>Dictyobacter</taxon>
    </lineage>
</organism>
<dbReference type="PANTHER" id="PTHR48050:SF13">
    <property type="entry name" value="STEROL 3-BETA-GLUCOSYLTRANSFERASE UGT80A2"/>
    <property type="match status" value="1"/>
</dbReference>
<feature type="domain" description="Erythromycin biosynthesis protein CIII-like C-terminal" evidence="2">
    <location>
        <begin position="297"/>
        <end position="398"/>
    </location>
</feature>
<keyword evidence="4" id="KW-1185">Reference proteome</keyword>
<dbReference type="InterPro" id="IPR050426">
    <property type="entry name" value="Glycosyltransferase_28"/>
</dbReference>
<protein>
    <recommendedName>
        <fullName evidence="5">Glycosyl transferase</fullName>
    </recommendedName>
</protein>
<dbReference type="RefSeq" id="WP_338257655.1">
    <property type="nucleotide sequence ID" value="NZ_BSRI01000002.1"/>
</dbReference>
<evidence type="ECO:0000259" key="2">
    <source>
        <dbReference type="Pfam" id="PF06722"/>
    </source>
</evidence>
<dbReference type="SUPFAM" id="SSF53756">
    <property type="entry name" value="UDP-Glycosyltransferase/glycogen phosphorylase"/>
    <property type="match status" value="1"/>
</dbReference>
<reference evidence="3 4" key="1">
    <citation type="submission" date="2023-02" db="EMBL/GenBank/DDBJ databases">
        <title>Dictyobacter halimunensis sp. nov., a new member of the class Ktedonobacteria from forest soil in a geothermal area.</title>
        <authorList>
            <person name="Rachmania M.K."/>
            <person name="Ningsih F."/>
            <person name="Sakai Y."/>
            <person name="Yabe S."/>
            <person name="Yokota A."/>
            <person name="Sjamsuridzal W."/>
        </authorList>
    </citation>
    <scope>NUCLEOTIDE SEQUENCE [LARGE SCALE GENOMIC DNA]</scope>
    <source>
        <strain evidence="3 4">S3.2.2.5</strain>
    </source>
</reference>
<dbReference type="CDD" id="cd03784">
    <property type="entry name" value="GT1_Gtf-like"/>
    <property type="match status" value="1"/>
</dbReference>
<dbReference type="InterPro" id="IPR010610">
    <property type="entry name" value="EryCIII-like_C"/>
</dbReference>
<comment type="caution">
    <text evidence="3">The sequence shown here is derived from an EMBL/GenBank/DDBJ whole genome shotgun (WGS) entry which is preliminary data.</text>
</comment>
<evidence type="ECO:0000313" key="3">
    <source>
        <dbReference type="EMBL" id="GLV60553.1"/>
    </source>
</evidence>
<dbReference type="Proteomes" id="UP001344906">
    <property type="component" value="Unassembled WGS sequence"/>
</dbReference>
<evidence type="ECO:0008006" key="5">
    <source>
        <dbReference type="Google" id="ProtNLM"/>
    </source>
</evidence>